<reference evidence="3" key="1">
    <citation type="submission" date="2016-03" db="EMBL/GenBank/DDBJ databases">
        <authorList>
            <person name="Guldener U."/>
        </authorList>
    </citation>
    <scope>NUCLEOTIDE SEQUENCE [LARGE SCALE GENOMIC DNA]</scope>
    <source>
        <strain evidence="3">04CH-RAC-A.6.1</strain>
    </source>
</reference>
<sequence length="109" mass="11622">MKYPSILIACVAATHASSIVVCVPRDGAEIGDVEWAIQNRRHDLALGGKGFWRGRATSCHRNANAVVDVVALCRSDPYVGAHHTVLKYGASVLCQASGSPDWPTCSVEC</sequence>
<keyword evidence="1" id="KW-0732">Signal</keyword>
<keyword evidence="3" id="KW-1185">Reference proteome</keyword>
<dbReference type="EMBL" id="FJUX01000208">
    <property type="protein sequence ID" value="CZT13727.1"/>
    <property type="molecule type" value="Genomic_DNA"/>
</dbReference>
<protein>
    <recommendedName>
        <fullName evidence="4">NIP2 avirulence protein</fullName>
    </recommendedName>
</protein>
<proteinExistence type="predicted"/>
<evidence type="ECO:0000313" key="2">
    <source>
        <dbReference type="EMBL" id="CZT13727.1"/>
    </source>
</evidence>
<gene>
    <name evidence="2" type="ORF">RAG0_17223</name>
</gene>
<dbReference type="AlphaFoldDB" id="A0A1E1LTB5"/>
<dbReference type="Proteomes" id="UP000178912">
    <property type="component" value="Unassembled WGS sequence"/>
</dbReference>
<name>A0A1E1LTB5_9HELO</name>
<evidence type="ECO:0008006" key="4">
    <source>
        <dbReference type="Google" id="ProtNLM"/>
    </source>
</evidence>
<evidence type="ECO:0000256" key="1">
    <source>
        <dbReference type="SAM" id="SignalP"/>
    </source>
</evidence>
<evidence type="ECO:0000313" key="3">
    <source>
        <dbReference type="Proteomes" id="UP000178912"/>
    </source>
</evidence>
<organism evidence="2 3">
    <name type="scientific">Rhynchosporium agropyri</name>
    <dbReference type="NCBI Taxonomy" id="914238"/>
    <lineage>
        <taxon>Eukaryota</taxon>
        <taxon>Fungi</taxon>
        <taxon>Dikarya</taxon>
        <taxon>Ascomycota</taxon>
        <taxon>Pezizomycotina</taxon>
        <taxon>Leotiomycetes</taxon>
        <taxon>Helotiales</taxon>
        <taxon>Ploettnerulaceae</taxon>
        <taxon>Rhynchosporium</taxon>
    </lineage>
</organism>
<feature type="chain" id="PRO_5009447610" description="NIP2 avirulence protein" evidence="1">
    <location>
        <begin position="17"/>
        <end position="109"/>
    </location>
</feature>
<feature type="signal peptide" evidence="1">
    <location>
        <begin position="1"/>
        <end position="16"/>
    </location>
</feature>
<accession>A0A1E1LTB5</accession>